<evidence type="ECO:0000313" key="3">
    <source>
        <dbReference type="RefSeq" id="XP_057392273.1"/>
    </source>
</evidence>
<feature type="compositionally biased region" description="Low complexity" evidence="1">
    <location>
        <begin position="50"/>
        <end position="75"/>
    </location>
</feature>
<gene>
    <name evidence="3" type="primary">LOC130705941</name>
</gene>
<sequence>MGEKLRLESPVVAEPAVYPWLLLVYDSRKKAWAVATVAGPPGRAAPPGPREGLLAAAGGSSPGAALTPGRPGGRAVPPPRPERSPRFRRAGTPGSVSLPSAVTEVPRSPRGGRPHWGCRLWRGPGG</sequence>
<evidence type="ECO:0000256" key="1">
    <source>
        <dbReference type="SAM" id="MobiDB-lite"/>
    </source>
</evidence>
<evidence type="ECO:0000313" key="2">
    <source>
        <dbReference type="Proteomes" id="UP001652580"/>
    </source>
</evidence>
<dbReference type="GeneID" id="130705941"/>
<reference evidence="2" key="1">
    <citation type="submission" date="2025-05" db="UniProtKB">
        <authorList>
            <consortium name="RefSeq"/>
        </authorList>
    </citation>
    <scope>NUCLEOTIDE SEQUENCE [LARGE SCALE GENOMIC DNA]</scope>
</reference>
<name>A0ABM3SQZ9_BALAC</name>
<feature type="region of interest" description="Disordered" evidence="1">
    <location>
        <begin position="39"/>
        <end position="126"/>
    </location>
</feature>
<reference evidence="3" key="2">
    <citation type="submission" date="2025-08" db="UniProtKB">
        <authorList>
            <consortium name="RefSeq"/>
        </authorList>
    </citation>
    <scope>IDENTIFICATION</scope>
</reference>
<keyword evidence="2" id="KW-1185">Reference proteome</keyword>
<dbReference type="RefSeq" id="XP_057392273.1">
    <property type="nucleotide sequence ID" value="XM_057536290.1"/>
</dbReference>
<organism evidence="2 3">
    <name type="scientific">Balaenoptera acutorostrata</name>
    <name type="common">Common minke whale</name>
    <name type="synonym">Balaena rostrata</name>
    <dbReference type="NCBI Taxonomy" id="9767"/>
    <lineage>
        <taxon>Eukaryota</taxon>
        <taxon>Metazoa</taxon>
        <taxon>Chordata</taxon>
        <taxon>Craniata</taxon>
        <taxon>Vertebrata</taxon>
        <taxon>Euteleostomi</taxon>
        <taxon>Mammalia</taxon>
        <taxon>Eutheria</taxon>
        <taxon>Laurasiatheria</taxon>
        <taxon>Artiodactyla</taxon>
        <taxon>Whippomorpha</taxon>
        <taxon>Cetacea</taxon>
        <taxon>Mysticeti</taxon>
        <taxon>Balaenopteridae</taxon>
        <taxon>Balaenoptera</taxon>
    </lineage>
</organism>
<protein>
    <submittedName>
        <fullName evidence="3">Myosin IC heavy chain-like isoform X2</fullName>
    </submittedName>
</protein>
<accession>A0ABM3SQZ9</accession>
<dbReference type="Proteomes" id="UP001652580">
    <property type="component" value="Chromosome 1"/>
</dbReference>
<proteinExistence type="predicted"/>